<comment type="caution">
    <text evidence="1">The sequence shown here is derived from an EMBL/GenBank/DDBJ whole genome shotgun (WGS) entry which is preliminary data.</text>
</comment>
<gene>
    <name evidence="1" type="ORF">PEVE_00026179</name>
</gene>
<proteinExistence type="predicted"/>
<dbReference type="EMBL" id="CALNXI010000354">
    <property type="protein sequence ID" value="CAH3025471.1"/>
    <property type="molecule type" value="Genomic_DNA"/>
</dbReference>
<accession>A0ABN8MCC4</accession>
<evidence type="ECO:0000313" key="1">
    <source>
        <dbReference type="EMBL" id="CAH3025471.1"/>
    </source>
</evidence>
<name>A0ABN8MCC4_9CNID</name>
<evidence type="ECO:0000313" key="2">
    <source>
        <dbReference type="Proteomes" id="UP001159427"/>
    </source>
</evidence>
<reference evidence="1 2" key="1">
    <citation type="submission" date="2022-05" db="EMBL/GenBank/DDBJ databases">
        <authorList>
            <consortium name="Genoscope - CEA"/>
            <person name="William W."/>
        </authorList>
    </citation>
    <scope>NUCLEOTIDE SEQUENCE [LARGE SCALE GENOMIC DNA]</scope>
</reference>
<sequence length="73" mass="8105">MLLVSVCNSVIIGQNLLNLVPLESSILSDFAYYHINKSIPLRASEGLCLLNFEHNNTISETSGIFNANLRGRR</sequence>
<organism evidence="1 2">
    <name type="scientific">Porites evermanni</name>
    <dbReference type="NCBI Taxonomy" id="104178"/>
    <lineage>
        <taxon>Eukaryota</taxon>
        <taxon>Metazoa</taxon>
        <taxon>Cnidaria</taxon>
        <taxon>Anthozoa</taxon>
        <taxon>Hexacorallia</taxon>
        <taxon>Scleractinia</taxon>
        <taxon>Fungiina</taxon>
        <taxon>Poritidae</taxon>
        <taxon>Porites</taxon>
    </lineage>
</organism>
<dbReference type="Proteomes" id="UP001159427">
    <property type="component" value="Unassembled WGS sequence"/>
</dbReference>
<keyword evidence="2" id="KW-1185">Reference proteome</keyword>
<protein>
    <submittedName>
        <fullName evidence="1">Uncharacterized protein</fullName>
    </submittedName>
</protein>